<reference evidence="2" key="1">
    <citation type="submission" date="2017-04" db="EMBL/GenBank/DDBJ databases">
        <title>Population genomics of picophytoplankton unveils novel chromosome hypervariability.</title>
        <authorList>
            <consortium name="DOE Joint Genome Institute"/>
            <person name="Blanc-Mathieu R."/>
            <person name="Krasovec M."/>
            <person name="Hebrard M."/>
            <person name="Yau S."/>
            <person name="Desgranges E."/>
            <person name="Martin J."/>
            <person name="Schackwitz W."/>
            <person name="Kuo A."/>
            <person name="Salin G."/>
            <person name="Donnadieu C."/>
            <person name="Desdevises Y."/>
            <person name="Sanchez-Ferandin S."/>
            <person name="Moreau H."/>
            <person name="Rivals E."/>
            <person name="Grigoriev I.V."/>
            <person name="Grimsley N."/>
            <person name="Eyre-Walker A."/>
            <person name="Piganeau G."/>
        </authorList>
    </citation>
    <scope>NUCLEOTIDE SEQUENCE [LARGE SCALE GENOMIC DNA]</scope>
    <source>
        <strain evidence="2">RCC 1115</strain>
    </source>
</reference>
<sequence length="97" mass="10146">MGVAALARGRAARADGFVVGGSGANAVNGGFAREETYEYETRDLAVDLASPLAAYWVVTKALNQEIPTWLNAIVLLAVVGAGWVVFTGNSSLDAYLQ</sequence>
<evidence type="ECO:0000313" key="2">
    <source>
        <dbReference type="EMBL" id="OUS45652.1"/>
    </source>
</evidence>
<feature type="transmembrane region" description="Helical" evidence="1">
    <location>
        <begin position="69"/>
        <end position="86"/>
    </location>
</feature>
<proteinExistence type="predicted"/>
<keyword evidence="1" id="KW-0472">Membrane</keyword>
<accession>A0A1Y5IEV6</accession>
<evidence type="ECO:0000256" key="1">
    <source>
        <dbReference type="SAM" id="Phobius"/>
    </source>
</evidence>
<dbReference type="EMBL" id="KZ155787">
    <property type="protein sequence ID" value="OUS45652.1"/>
    <property type="molecule type" value="Genomic_DNA"/>
</dbReference>
<gene>
    <name evidence="2" type="ORF">BE221DRAFT_148053</name>
</gene>
<organism evidence="2">
    <name type="scientific">Ostreococcus tauri</name>
    <name type="common">Marine green alga</name>
    <dbReference type="NCBI Taxonomy" id="70448"/>
    <lineage>
        <taxon>Eukaryota</taxon>
        <taxon>Viridiplantae</taxon>
        <taxon>Chlorophyta</taxon>
        <taxon>Mamiellophyceae</taxon>
        <taxon>Mamiellales</taxon>
        <taxon>Bathycoccaceae</taxon>
        <taxon>Ostreococcus</taxon>
    </lineage>
</organism>
<protein>
    <submittedName>
        <fullName evidence="2">Uncharacterized protein</fullName>
    </submittedName>
</protein>
<dbReference type="Proteomes" id="UP000195557">
    <property type="component" value="Unassembled WGS sequence"/>
</dbReference>
<keyword evidence="1" id="KW-0812">Transmembrane</keyword>
<name>A0A1Y5IEV6_OSTTA</name>
<dbReference type="AlphaFoldDB" id="A0A1Y5IEV6"/>
<keyword evidence="1" id="KW-1133">Transmembrane helix</keyword>